<evidence type="ECO:0000313" key="1">
    <source>
        <dbReference type="EMBL" id="MCM2563753.1"/>
    </source>
</evidence>
<reference evidence="1" key="1">
    <citation type="submission" date="2022-06" db="EMBL/GenBank/DDBJ databases">
        <title>Lutimaribacter sp. EGI FJ00013, a novel bacterium isolated from a salt lake sediment enrichment.</title>
        <authorList>
            <person name="Gao L."/>
            <person name="Fang B.-Z."/>
            <person name="Li W.-J."/>
        </authorList>
    </citation>
    <scope>NUCLEOTIDE SEQUENCE</scope>
    <source>
        <strain evidence="1">EGI FJ00013</strain>
    </source>
</reference>
<dbReference type="EMBL" id="JAMQGO010000016">
    <property type="protein sequence ID" value="MCM2563753.1"/>
    <property type="molecule type" value="Genomic_DNA"/>
</dbReference>
<gene>
    <name evidence="1" type="ORF">M8744_16520</name>
</gene>
<accession>A0ACC5ZZG8</accession>
<keyword evidence="2" id="KW-1185">Reference proteome</keyword>
<protein>
    <submittedName>
        <fullName evidence="1">PHB depolymerase family esterase</fullName>
    </submittedName>
</protein>
<name>A0ACC5ZZG8_9RHOB</name>
<organism evidence="1 2">
    <name type="scientific">Lutimaribacter degradans</name>
    <dbReference type="NCBI Taxonomy" id="2945989"/>
    <lineage>
        <taxon>Bacteria</taxon>
        <taxon>Pseudomonadati</taxon>
        <taxon>Pseudomonadota</taxon>
        <taxon>Alphaproteobacteria</taxon>
        <taxon>Rhodobacterales</taxon>
        <taxon>Roseobacteraceae</taxon>
        <taxon>Lutimaribacter</taxon>
    </lineage>
</organism>
<dbReference type="Proteomes" id="UP001203036">
    <property type="component" value="Unassembled WGS sequence"/>
</dbReference>
<comment type="caution">
    <text evidence="1">The sequence shown here is derived from an EMBL/GenBank/DDBJ whole genome shotgun (WGS) entry which is preliminary data.</text>
</comment>
<evidence type="ECO:0000313" key="2">
    <source>
        <dbReference type="Proteomes" id="UP001203036"/>
    </source>
</evidence>
<proteinExistence type="predicted"/>
<sequence length="381" mass="40554">MKRSLTAKVRRMNRLMGPTTLTRKTRSFQDAMTGFMVDSALAPFAAFIPNAAKPRKADVSQTSRKRGSVAKQRLKAKSLKPNETARSPGDEASPRIPTGARYITRKHNGTTGSRAFKLYLPASRPKQPKGLILMLHGCDQTPDDFAVGTRMNLLAEKHGLAIAYPAQTEGHNSASCWNWFKPDHQARGAGEPAILASLTRKLMKEFGLGRESVFVAGLSSGGAMAAILADVYPDVFSAAGIHSGLSRGTARNVISAMSAMRSGGTPGDIAPATPAGPNPTRRIIFHGDTDSTVHPSNAPIIVAAAMGDEAVPTKEIKRSVRGRGYARSEYAGPNGAVLLELWMIEGASHGWSGGHAAGSYTDTKGPDASAQMVRFFLENST</sequence>